<feature type="non-terminal residue" evidence="2">
    <location>
        <position position="1"/>
    </location>
</feature>
<protein>
    <submittedName>
        <fullName evidence="2">Uncharacterized protein</fullName>
    </submittedName>
</protein>
<dbReference type="GO" id="GO:0006289">
    <property type="term" value="P:nucleotide-excision repair"/>
    <property type="evidence" value="ECO:0007669"/>
    <property type="project" value="InterPro"/>
</dbReference>
<dbReference type="RefSeq" id="XP_014150846.1">
    <property type="nucleotide sequence ID" value="XM_014295371.1"/>
</dbReference>
<dbReference type="EMBL" id="KQ242905">
    <property type="protein sequence ID" value="KNC76944.1"/>
    <property type="molecule type" value="Genomic_DNA"/>
</dbReference>
<dbReference type="AlphaFoldDB" id="A0A0L0FJH8"/>
<feature type="region of interest" description="Disordered" evidence="1">
    <location>
        <begin position="41"/>
        <end position="68"/>
    </location>
</feature>
<keyword evidence="3" id="KW-1185">Reference proteome</keyword>
<dbReference type="GO" id="GO:0006351">
    <property type="term" value="P:DNA-templated transcription"/>
    <property type="evidence" value="ECO:0007669"/>
    <property type="project" value="InterPro"/>
</dbReference>
<evidence type="ECO:0000256" key="1">
    <source>
        <dbReference type="SAM" id="MobiDB-lite"/>
    </source>
</evidence>
<name>A0A0L0FJH8_9EUKA</name>
<accession>A0A0L0FJH8</accession>
<sequence>YYAEDEPKQKNAQQSLFSKVNSQSGLFTDVSDTALPVIRVKRNDSNASANESDAIRQDEKPRKVPSNIGSHYRQLAVLDDLIVQKEPPRKKLSIDDGERYFQAYASVDTETYSKEKKAHEDDFIVNFTRALAQWEPHLELVDKGGGVNATKDLSRIIRSYVQGPQQTIAGVDTIMFDYKESLQELLRHFWACMPCATAAAAKRATKIMARLGDMRNEFDTELAKRNPELRKVFAPLKESIRVAERSYEVAKADSAVANNA</sequence>
<proteinExistence type="predicted"/>
<dbReference type="PANTHER" id="PTHR12856">
    <property type="entry name" value="TRANSCRIPTION INITIATION FACTOR IIH-RELATED"/>
    <property type="match status" value="1"/>
</dbReference>
<evidence type="ECO:0000313" key="2">
    <source>
        <dbReference type="EMBL" id="KNC76944.1"/>
    </source>
</evidence>
<organism evidence="2 3">
    <name type="scientific">Sphaeroforma arctica JP610</name>
    <dbReference type="NCBI Taxonomy" id="667725"/>
    <lineage>
        <taxon>Eukaryota</taxon>
        <taxon>Ichthyosporea</taxon>
        <taxon>Ichthyophonida</taxon>
        <taxon>Sphaeroforma</taxon>
    </lineage>
</organism>
<dbReference type="GeneID" id="25911086"/>
<dbReference type="GO" id="GO:0000439">
    <property type="term" value="C:transcription factor TFIIH core complex"/>
    <property type="evidence" value="ECO:0007669"/>
    <property type="project" value="InterPro"/>
</dbReference>
<reference evidence="2 3" key="1">
    <citation type="submission" date="2011-02" db="EMBL/GenBank/DDBJ databases">
        <title>The Genome Sequence of Sphaeroforma arctica JP610.</title>
        <authorList>
            <consortium name="The Broad Institute Genome Sequencing Platform"/>
            <person name="Russ C."/>
            <person name="Cuomo C."/>
            <person name="Young S.K."/>
            <person name="Zeng Q."/>
            <person name="Gargeya S."/>
            <person name="Alvarado L."/>
            <person name="Berlin A."/>
            <person name="Chapman S.B."/>
            <person name="Chen Z."/>
            <person name="Freedman E."/>
            <person name="Gellesch M."/>
            <person name="Goldberg J."/>
            <person name="Griggs A."/>
            <person name="Gujja S."/>
            <person name="Heilman E."/>
            <person name="Heiman D."/>
            <person name="Howarth C."/>
            <person name="Mehta T."/>
            <person name="Neiman D."/>
            <person name="Pearson M."/>
            <person name="Roberts A."/>
            <person name="Saif S."/>
            <person name="Shea T."/>
            <person name="Shenoy N."/>
            <person name="Sisk P."/>
            <person name="Stolte C."/>
            <person name="Sykes S."/>
            <person name="White J."/>
            <person name="Yandava C."/>
            <person name="Burger G."/>
            <person name="Gray M.W."/>
            <person name="Holland P.W.H."/>
            <person name="King N."/>
            <person name="Lang F.B.F."/>
            <person name="Roger A.J."/>
            <person name="Ruiz-Trillo I."/>
            <person name="Haas B."/>
            <person name="Nusbaum C."/>
            <person name="Birren B."/>
        </authorList>
    </citation>
    <scope>NUCLEOTIDE SEQUENCE [LARGE SCALE GENOMIC DNA]</scope>
    <source>
        <strain evidence="2 3">JP610</strain>
    </source>
</reference>
<gene>
    <name evidence="2" type="ORF">SARC_10582</name>
</gene>
<dbReference type="InterPro" id="IPR027079">
    <property type="entry name" value="Tfb1/GTF2H1"/>
</dbReference>
<dbReference type="Proteomes" id="UP000054560">
    <property type="component" value="Unassembled WGS sequence"/>
</dbReference>
<evidence type="ECO:0000313" key="3">
    <source>
        <dbReference type="Proteomes" id="UP000054560"/>
    </source>
</evidence>
<feature type="compositionally biased region" description="Basic and acidic residues" evidence="1">
    <location>
        <begin position="53"/>
        <end position="62"/>
    </location>
</feature>